<reference evidence="2 3" key="1">
    <citation type="journal article" date="2019" name="Sci. Rep.">
        <title>A high-quality genome of Eragrostis curvula grass provides insights into Poaceae evolution and supports new strategies to enhance forage quality.</title>
        <authorList>
            <person name="Carballo J."/>
            <person name="Santos B.A.C.M."/>
            <person name="Zappacosta D."/>
            <person name="Garbus I."/>
            <person name="Selva J.P."/>
            <person name="Gallo C.A."/>
            <person name="Diaz A."/>
            <person name="Albertini E."/>
            <person name="Caccamo M."/>
            <person name="Echenique V."/>
        </authorList>
    </citation>
    <scope>NUCLEOTIDE SEQUENCE [LARGE SCALE GENOMIC DNA]</scope>
    <source>
        <strain evidence="3">cv. Victoria</strain>
        <tissue evidence="2">Leaf</tissue>
    </source>
</reference>
<keyword evidence="3" id="KW-1185">Reference proteome</keyword>
<evidence type="ECO:0000313" key="3">
    <source>
        <dbReference type="Proteomes" id="UP000324897"/>
    </source>
</evidence>
<organism evidence="2 3">
    <name type="scientific">Eragrostis curvula</name>
    <name type="common">weeping love grass</name>
    <dbReference type="NCBI Taxonomy" id="38414"/>
    <lineage>
        <taxon>Eukaryota</taxon>
        <taxon>Viridiplantae</taxon>
        <taxon>Streptophyta</taxon>
        <taxon>Embryophyta</taxon>
        <taxon>Tracheophyta</taxon>
        <taxon>Spermatophyta</taxon>
        <taxon>Magnoliopsida</taxon>
        <taxon>Liliopsida</taxon>
        <taxon>Poales</taxon>
        <taxon>Poaceae</taxon>
        <taxon>PACMAD clade</taxon>
        <taxon>Chloridoideae</taxon>
        <taxon>Eragrostideae</taxon>
        <taxon>Eragrostidinae</taxon>
        <taxon>Eragrostis</taxon>
    </lineage>
</organism>
<sequence length="180" mass="19770">MASQHQGENDEVASVGSPGEVLPLDALKPVVPRCEDDLDIPDCARYTIDACIVEATARLIYESANAAVRGNRKVISGEDMEGAIERVEEKDTVLDSVKKEMNAILEARKRAARIRKAREERKRKAKEAVERRAREAAAERMAEAERMAWEEAAMAEREDGEEAPATPEDAGSSTSAGFQK</sequence>
<dbReference type="Gene3D" id="1.10.20.10">
    <property type="entry name" value="Histone, subunit A"/>
    <property type="match status" value="1"/>
</dbReference>
<gene>
    <name evidence="2" type="ORF">EJB05_19832</name>
</gene>
<feature type="region of interest" description="Disordered" evidence="1">
    <location>
        <begin position="1"/>
        <end position="21"/>
    </location>
</feature>
<evidence type="ECO:0000256" key="1">
    <source>
        <dbReference type="SAM" id="MobiDB-lite"/>
    </source>
</evidence>
<protein>
    <submittedName>
        <fullName evidence="2">Uncharacterized protein</fullName>
    </submittedName>
</protein>
<feature type="compositionally biased region" description="Polar residues" evidence="1">
    <location>
        <begin position="171"/>
        <end position="180"/>
    </location>
</feature>
<dbReference type="AlphaFoldDB" id="A0A5J9UYJ4"/>
<feature type="region of interest" description="Disordered" evidence="1">
    <location>
        <begin position="150"/>
        <end position="180"/>
    </location>
</feature>
<dbReference type="GO" id="GO:0046982">
    <property type="term" value="F:protein heterodimerization activity"/>
    <property type="evidence" value="ECO:0007669"/>
    <property type="project" value="InterPro"/>
</dbReference>
<dbReference type="EMBL" id="RWGY01000011">
    <property type="protein sequence ID" value="TVU28318.1"/>
    <property type="molecule type" value="Genomic_DNA"/>
</dbReference>
<dbReference type="Proteomes" id="UP000324897">
    <property type="component" value="Chromosome 1"/>
</dbReference>
<dbReference type="SUPFAM" id="SSF47113">
    <property type="entry name" value="Histone-fold"/>
    <property type="match status" value="1"/>
</dbReference>
<dbReference type="Gramene" id="TVU28318">
    <property type="protein sequence ID" value="TVU28318"/>
    <property type="gene ID" value="EJB05_19832"/>
</dbReference>
<name>A0A5J9UYJ4_9POAL</name>
<evidence type="ECO:0000313" key="2">
    <source>
        <dbReference type="EMBL" id="TVU28318.1"/>
    </source>
</evidence>
<comment type="caution">
    <text evidence="2">The sequence shown here is derived from an EMBL/GenBank/DDBJ whole genome shotgun (WGS) entry which is preliminary data.</text>
</comment>
<dbReference type="InterPro" id="IPR009072">
    <property type="entry name" value="Histone-fold"/>
</dbReference>
<feature type="region of interest" description="Disordered" evidence="1">
    <location>
        <begin position="117"/>
        <end position="136"/>
    </location>
</feature>
<accession>A0A5J9UYJ4</accession>
<proteinExistence type="predicted"/>